<dbReference type="EMBL" id="CAJOAX010000360">
    <property type="protein sequence ID" value="CAF3574736.1"/>
    <property type="molecule type" value="Genomic_DNA"/>
</dbReference>
<feature type="compositionally biased region" description="Basic and acidic residues" evidence="14">
    <location>
        <begin position="932"/>
        <end position="960"/>
    </location>
</feature>
<feature type="compositionally biased region" description="Polar residues" evidence="14">
    <location>
        <begin position="79"/>
        <end position="90"/>
    </location>
</feature>
<feature type="compositionally biased region" description="Basic residues" evidence="14">
    <location>
        <begin position="775"/>
        <end position="784"/>
    </location>
</feature>
<feature type="compositionally biased region" description="Basic and acidic residues" evidence="14">
    <location>
        <begin position="31"/>
        <end position="42"/>
    </location>
</feature>
<feature type="domain" description="Protein kinase" evidence="15">
    <location>
        <begin position="182"/>
        <end position="428"/>
    </location>
</feature>
<dbReference type="InterPro" id="IPR000719">
    <property type="entry name" value="Prot_kinase_dom"/>
</dbReference>
<dbReference type="InterPro" id="IPR001245">
    <property type="entry name" value="Ser-Thr/Tyr_kinase_cat_dom"/>
</dbReference>
<protein>
    <recommendedName>
        <fullName evidence="3 12">Mitogen-activated protein kinase kinase kinase</fullName>
        <ecNumber evidence="3 12">2.7.11.25</ecNumber>
    </recommendedName>
</protein>
<dbReference type="Gene3D" id="1.10.510.10">
    <property type="entry name" value="Transferase(Phosphotransferase) domain 1"/>
    <property type="match status" value="1"/>
</dbReference>
<comment type="subcellular location">
    <subcellularLocation>
        <location evidence="1">Cytoplasm</location>
    </subcellularLocation>
</comment>
<dbReference type="InterPro" id="IPR017419">
    <property type="entry name" value="MAP3K12_MAP3K13"/>
</dbReference>
<evidence type="ECO:0000259" key="15">
    <source>
        <dbReference type="PROSITE" id="PS50011"/>
    </source>
</evidence>
<evidence type="ECO:0000313" key="18">
    <source>
        <dbReference type="Proteomes" id="UP000663823"/>
    </source>
</evidence>
<feature type="compositionally biased region" description="Acidic residues" evidence="14">
    <location>
        <begin position="53"/>
        <end position="67"/>
    </location>
</feature>
<keyword evidence="5 12" id="KW-0723">Serine/threonine-protein kinase</keyword>
<dbReference type="Pfam" id="PF07714">
    <property type="entry name" value="PK_Tyr_Ser-Thr"/>
    <property type="match status" value="1"/>
</dbReference>
<evidence type="ECO:0000256" key="6">
    <source>
        <dbReference type="ARBA" id="ARBA00022679"/>
    </source>
</evidence>
<evidence type="ECO:0000256" key="10">
    <source>
        <dbReference type="ARBA" id="ARBA00047559"/>
    </source>
</evidence>
<accession>A0A818LMV1</accession>
<evidence type="ECO:0000256" key="3">
    <source>
        <dbReference type="ARBA" id="ARBA00012406"/>
    </source>
</evidence>
<evidence type="ECO:0000256" key="9">
    <source>
        <dbReference type="ARBA" id="ARBA00022840"/>
    </source>
</evidence>
<evidence type="ECO:0000313" key="17">
    <source>
        <dbReference type="EMBL" id="CAF3574736.1"/>
    </source>
</evidence>
<evidence type="ECO:0000256" key="4">
    <source>
        <dbReference type="ARBA" id="ARBA00022490"/>
    </source>
</evidence>
<evidence type="ECO:0000256" key="12">
    <source>
        <dbReference type="PIRNR" id="PIRNR038165"/>
    </source>
</evidence>
<keyword evidence="6 12" id="KW-0808">Transferase</keyword>
<comment type="similarity">
    <text evidence="2 12">Belongs to the protein kinase superfamily. STE Ser/Thr protein kinase family. MAP kinase kinase kinase subfamily.</text>
</comment>
<feature type="compositionally biased region" description="Low complexity" evidence="14">
    <location>
        <begin position="616"/>
        <end position="625"/>
    </location>
</feature>
<dbReference type="PROSITE" id="PS50011">
    <property type="entry name" value="PROTEIN_KINASE_DOM"/>
    <property type="match status" value="1"/>
</dbReference>
<keyword evidence="8 12" id="KW-0418">Kinase</keyword>
<dbReference type="InterPro" id="IPR051681">
    <property type="entry name" value="Ser/Thr_Kinases-Pseudokinases"/>
</dbReference>
<dbReference type="Gene3D" id="3.30.200.20">
    <property type="entry name" value="Phosphorylase Kinase, domain 1"/>
    <property type="match status" value="1"/>
</dbReference>
<dbReference type="Proteomes" id="UP000663823">
    <property type="component" value="Unassembled WGS sequence"/>
</dbReference>
<feature type="region of interest" description="Disordered" evidence="14">
    <location>
        <begin position="578"/>
        <end position="597"/>
    </location>
</feature>
<dbReference type="OrthoDB" id="339325at2759"/>
<comment type="catalytic activity">
    <reaction evidence="10">
        <text>L-threonyl-[protein] + ATP = O-phospho-L-threonyl-[protein] + ADP + H(+)</text>
        <dbReference type="Rhea" id="RHEA:46608"/>
        <dbReference type="Rhea" id="RHEA-COMP:11060"/>
        <dbReference type="Rhea" id="RHEA-COMP:11605"/>
        <dbReference type="ChEBI" id="CHEBI:15378"/>
        <dbReference type="ChEBI" id="CHEBI:30013"/>
        <dbReference type="ChEBI" id="CHEBI:30616"/>
        <dbReference type="ChEBI" id="CHEBI:61977"/>
        <dbReference type="ChEBI" id="CHEBI:456216"/>
        <dbReference type="EC" id="2.7.11.25"/>
    </reaction>
</comment>
<feature type="region of interest" description="Disordered" evidence="14">
    <location>
        <begin position="616"/>
        <end position="668"/>
    </location>
</feature>
<sequence>MSPAPDLSDETIILNPPLNTAVLNGISSSDELDHNPFNEPHMDLGSLTMDSMESIDLDDDDDEEDEHEPPTLTKESIAPLTTCSAPSTPTGARDPPVVFRRPSLTTIDDELSQVEVKYQGVTNNGDTNSDDNNGLIDTFLGCLKPIFSAVNKLGENIKSARDTTNILSKPVDDWEIPIDSIMNDLILIGTGIEGSVYLGKLGGQNVACKRVKSEEETNIKHLKKLNHINVIKFRGVSIASPLFYIVMEYCAYGSLYDVLKRRREKSSCTKPTQILDWSKQISNGVNYLHSNKIVHRDLKSPNILIADNSILKISDFGTSKQLGTKQGKIMSFNGTSAWMAPEVIRQEPCSEKVDVWSFGIVLWEILTCAVPYHNIDPSAVMWGVGKGSLTLPIPSSAPEGFKLLMTMCWNQRPLNRPSFQQIIKHLNISEPEINLFEQEQEYTELTRVWSIEINEQLARLPTIDISSTLKMTNDELMKKRKEELQHIADIRSHYQTKLQQVNTLYVELSSLMMQLQKREQEIKKKERLLNIQHHSSSGKNNGKKRSNNSISEARKKSLQLIKAASFALNDPIMKLSQISTKQGHSTKSNNGSLNNQPSISSYNNISIHSNNIPTSLSLLPTTNTNQDPPSIKTIQRRKKGPGHRRNNSKGSAASWTPPSLSAIADQEKKRASINVTPNMIEEIFPKSQTFNSPAEIFPMTSMKSVIPSISADVDSKSKIHSRQLNPKTLKLDLPNSIISQISPTIHERPSTIFTYALRKSSSSDPENFDDNQHHNLSRQRRRRNFNLNTNKVSSPSSITIRSIRSNSIDQQTPQIDELENKNRINDNEKTNDLRKYPRNVSFQLSTPTINDRSPSYQQRKTFNKHARYSSSEEGEVEEIPSDNYVLDDEKHRAKHENLNRESNGIFSSESEVYHENNKNLLSLKNEGMFSDEGGHLSDDRPESRESLVNSEPEHEWPNHE</sequence>
<proteinExistence type="inferred from homology"/>
<dbReference type="PANTHER" id="PTHR44329:SF304">
    <property type="entry name" value="MITOGEN-ACTIVATED PROTEIN KINASE KINASE KINASE 13-LIKE ISOFORM X1"/>
    <property type="match status" value="1"/>
</dbReference>
<dbReference type="EC" id="2.7.11.25" evidence="3 12"/>
<organism evidence="17 18">
    <name type="scientific">Rotaria sordida</name>
    <dbReference type="NCBI Taxonomy" id="392033"/>
    <lineage>
        <taxon>Eukaryota</taxon>
        <taxon>Metazoa</taxon>
        <taxon>Spiralia</taxon>
        <taxon>Gnathifera</taxon>
        <taxon>Rotifera</taxon>
        <taxon>Eurotatoria</taxon>
        <taxon>Bdelloidea</taxon>
        <taxon>Philodinida</taxon>
        <taxon>Philodinidae</taxon>
        <taxon>Rotaria</taxon>
    </lineage>
</organism>
<comment type="caution">
    <text evidence="17">The sequence shown here is derived from an EMBL/GenBank/DDBJ whole genome shotgun (WGS) entry which is preliminary data.</text>
</comment>
<evidence type="ECO:0000256" key="11">
    <source>
        <dbReference type="ARBA" id="ARBA00048329"/>
    </source>
</evidence>
<evidence type="ECO:0000256" key="2">
    <source>
        <dbReference type="ARBA" id="ARBA00006529"/>
    </source>
</evidence>
<evidence type="ECO:0000256" key="5">
    <source>
        <dbReference type="ARBA" id="ARBA00022527"/>
    </source>
</evidence>
<evidence type="ECO:0000256" key="13">
    <source>
        <dbReference type="PIRSR" id="PIRSR038165-50"/>
    </source>
</evidence>
<dbReference type="Proteomes" id="UP000663882">
    <property type="component" value="Unassembled WGS sequence"/>
</dbReference>
<evidence type="ECO:0000313" key="16">
    <source>
        <dbReference type="EMBL" id="CAF0734209.1"/>
    </source>
</evidence>
<evidence type="ECO:0000256" key="8">
    <source>
        <dbReference type="ARBA" id="ARBA00022777"/>
    </source>
</evidence>
<comment type="catalytic activity">
    <reaction evidence="11">
        <text>L-seryl-[protein] + ATP = O-phospho-L-seryl-[protein] + ADP + H(+)</text>
        <dbReference type="Rhea" id="RHEA:17989"/>
        <dbReference type="Rhea" id="RHEA-COMP:9863"/>
        <dbReference type="Rhea" id="RHEA-COMP:11604"/>
        <dbReference type="ChEBI" id="CHEBI:15378"/>
        <dbReference type="ChEBI" id="CHEBI:29999"/>
        <dbReference type="ChEBI" id="CHEBI:30616"/>
        <dbReference type="ChEBI" id="CHEBI:83421"/>
        <dbReference type="ChEBI" id="CHEBI:456216"/>
        <dbReference type="EC" id="2.7.11.25"/>
    </reaction>
</comment>
<feature type="region of interest" description="Disordered" evidence="14">
    <location>
        <begin position="528"/>
        <end position="550"/>
    </location>
</feature>
<evidence type="ECO:0000256" key="14">
    <source>
        <dbReference type="SAM" id="MobiDB-lite"/>
    </source>
</evidence>
<feature type="region of interest" description="Disordered" evidence="14">
    <location>
        <begin position="760"/>
        <end position="799"/>
    </location>
</feature>
<dbReference type="GO" id="GO:0005737">
    <property type="term" value="C:cytoplasm"/>
    <property type="evidence" value="ECO:0007669"/>
    <property type="project" value="UniProtKB-SubCell"/>
</dbReference>
<feature type="compositionally biased region" description="Polar residues" evidence="14">
    <location>
        <begin position="648"/>
        <end position="659"/>
    </location>
</feature>
<feature type="active site" description="Proton acceptor" evidence="13">
    <location>
        <position position="297"/>
    </location>
</feature>
<feature type="region of interest" description="Disordered" evidence="14">
    <location>
        <begin position="924"/>
        <end position="960"/>
    </location>
</feature>
<dbReference type="SMART" id="SM00220">
    <property type="entry name" value="S_TKc"/>
    <property type="match status" value="1"/>
</dbReference>
<evidence type="ECO:0000256" key="1">
    <source>
        <dbReference type="ARBA" id="ARBA00004496"/>
    </source>
</evidence>
<dbReference type="PIRSF" id="PIRSF038165">
    <property type="entry name" value="MAPKKK12_MAPKKK13"/>
    <property type="match status" value="1"/>
</dbReference>
<gene>
    <name evidence="17" type="ORF">OTI717_LOCUS5493</name>
    <name evidence="16" type="ORF">RFH988_LOCUS314</name>
</gene>
<dbReference type="InterPro" id="IPR008271">
    <property type="entry name" value="Ser/Thr_kinase_AS"/>
</dbReference>
<dbReference type="EMBL" id="CAJNOO010000005">
    <property type="protein sequence ID" value="CAF0734209.1"/>
    <property type="molecule type" value="Genomic_DNA"/>
</dbReference>
<dbReference type="AlphaFoldDB" id="A0A818LMV1"/>
<feature type="compositionally biased region" description="Basic residues" evidence="14">
    <location>
        <begin position="634"/>
        <end position="647"/>
    </location>
</feature>
<keyword evidence="4" id="KW-0963">Cytoplasm</keyword>
<dbReference type="GO" id="GO:0004709">
    <property type="term" value="F:MAP kinase kinase kinase activity"/>
    <property type="evidence" value="ECO:0007669"/>
    <property type="project" value="UniProtKB-EC"/>
</dbReference>
<dbReference type="GO" id="GO:0005524">
    <property type="term" value="F:ATP binding"/>
    <property type="evidence" value="ECO:0007669"/>
    <property type="project" value="UniProtKB-KW"/>
</dbReference>
<feature type="compositionally biased region" description="Polar residues" evidence="14">
    <location>
        <begin position="578"/>
        <end position="593"/>
    </location>
</feature>
<reference evidence="17" key="1">
    <citation type="submission" date="2021-02" db="EMBL/GenBank/DDBJ databases">
        <authorList>
            <person name="Nowell W R."/>
        </authorList>
    </citation>
    <scope>NUCLEOTIDE SEQUENCE</scope>
</reference>
<dbReference type="InterPro" id="IPR011009">
    <property type="entry name" value="Kinase-like_dom_sf"/>
</dbReference>
<evidence type="ECO:0000256" key="7">
    <source>
        <dbReference type="ARBA" id="ARBA00022741"/>
    </source>
</evidence>
<name>A0A818LMV1_9BILA</name>
<keyword evidence="9 12" id="KW-0067">ATP-binding</keyword>
<dbReference type="PRINTS" id="PR00109">
    <property type="entry name" value="TYRKINASE"/>
</dbReference>
<dbReference type="PROSITE" id="PS00108">
    <property type="entry name" value="PROTEIN_KINASE_ST"/>
    <property type="match status" value="1"/>
</dbReference>
<dbReference type="PANTHER" id="PTHR44329">
    <property type="entry name" value="SERINE/THREONINE-PROTEIN KINASE TNNI3K-RELATED"/>
    <property type="match status" value="1"/>
</dbReference>
<keyword evidence="7 12" id="KW-0547">Nucleotide-binding</keyword>
<dbReference type="SUPFAM" id="SSF56112">
    <property type="entry name" value="Protein kinase-like (PK-like)"/>
    <property type="match status" value="1"/>
</dbReference>
<feature type="region of interest" description="Disordered" evidence="14">
    <location>
        <begin position="25"/>
        <end position="99"/>
    </location>
</feature>